<keyword evidence="3" id="KW-1185">Reference proteome</keyword>
<accession>A0ABD6D7X4</accession>
<evidence type="ECO:0000256" key="1">
    <source>
        <dbReference type="SAM" id="MobiDB-lite"/>
    </source>
</evidence>
<name>A0ABD6D7X4_9EURY</name>
<organism evidence="2 3">
    <name type="scientific">Halohasta litorea</name>
    <dbReference type="NCBI Taxonomy" id="869891"/>
    <lineage>
        <taxon>Archaea</taxon>
        <taxon>Methanobacteriati</taxon>
        <taxon>Methanobacteriota</taxon>
        <taxon>Stenosarchaea group</taxon>
        <taxon>Halobacteria</taxon>
        <taxon>Halobacteriales</taxon>
        <taxon>Haloferacaceae</taxon>
        <taxon>Halohasta</taxon>
    </lineage>
</organism>
<dbReference type="AlphaFoldDB" id="A0ABD6D7X4"/>
<dbReference type="Proteomes" id="UP001597052">
    <property type="component" value="Unassembled WGS sequence"/>
</dbReference>
<sequence>MNRRTLLAGGGCIGLASLSGCLGTVDSLLEGNPDVDRRDPSSAPRPPSWMQSDGLDRNATAETAVQFGSTANTHWVYLTAASTRSLETHVTVRRKGADRFYTETVSLSHASYVVLGFGQPSTYVVDLSVAGETATVEVPEDFVDCNDSSQLVVVRSDGTVEKSSQTTQVECGPL</sequence>
<feature type="region of interest" description="Disordered" evidence="1">
    <location>
        <begin position="32"/>
        <end position="55"/>
    </location>
</feature>
<dbReference type="PROSITE" id="PS51257">
    <property type="entry name" value="PROKAR_LIPOPROTEIN"/>
    <property type="match status" value="1"/>
</dbReference>
<dbReference type="RefSeq" id="WP_256395367.1">
    <property type="nucleotide sequence ID" value="NZ_JANHDJ010000002.1"/>
</dbReference>
<evidence type="ECO:0000313" key="3">
    <source>
        <dbReference type="Proteomes" id="UP001597052"/>
    </source>
</evidence>
<proteinExistence type="predicted"/>
<evidence type="ECO:0008006" key="4">
    <source>
        <dbReference type="Google" id="ProtNLM"/>
    </source>
</evidence>
<gene>
    <name evidence="2" type="ORF">ACFSBW_10305</name>
</gene>
<protein>
    <recommendedName>
        <fullName evidence="4">Lipoprotein</fullName>
    </recommendedName>
</protein>
<evidence type="ECO:0000313" key="2">
    <source>
        <dbReference type="EMBL" id="MFD1642262.1"/>
    </source>
</evidence>
<comment type="caution">
    <text evidence="2">The sequence shown here is derived from an EMBL/GenBank/DDBJ whole genome shotgun (WGS) entry which is preliminary data.</text>
</comment>
<dbReference type="EMBL" id="JBHUDM010000002">
    <property type="protein sequence ID" value="MFD1642262.1"/>
    <property type="molecule type" value="Genomic_DNA"/>
</dbReference>
<reference evidence="2 3" key="1">
    <citation type="journal article" date="2019" name="Int. J. Syst. Evol. Microbiol.">
        <title>The Global Catalogue of Microorganisms (GCM) 10K type strain sequencing project: providing services to taxonomists for standard genome sequencing and annotation.</title>
        <authorList>
            <consortium name="The Broad Institute Genomics Platform"/>
            <consortium name="The Broad Institute Genome Sequencing Center for Infectious Disease"/>
            <person name="Wu L."/>
            <person name="Ma J."/>
        </authorList>
    </citation>
    <scope>NUCLEOTIDE SEQUENCE [LARGE SCALE GENOMIC DNA]</scope>
    <source>
        <strain evidence="2 3">CGMCC 1.10593</strain>
    </source>
</reference>